<keyword evidence="4" id="KW-1185">Reference proteome</keyword>
<accession>A0A8H6M8A7</accession>
<sequence>MSSNAKAYSPTEVALTLAVVAGAIGYGYYTRTQAHTAAAAASSSTSSSTSTTTTGGKKGKGKKKSVLAEAKASEAPAPAGVVPFPAVIPGGFNDDSPAEDSAAAASDAKKSSKAKKAKKSTSAGKKAAVATEDGVSTPTPRTVPAVAIHPSLVAPAAQPQVDSSSEGPASTSKKSKKKKSSAAKKDKEREKAVESSVVGLEFSTASIEPDTDGSWTRVEPRKAATSKSATSVSAGGSAGLSVPGDSTPTGTSGDSSPVRETFSRGGGGEGEKKKTLAEKKASKNRKTGVEDLLETPDYPTLARVMRIKPRPDEKPISGYSWGDYEDVAVPGTSVTDAGNHADREDGGTGSADGEEDEGGWGVVQSRKPKKQGEQRSSTPSQTQTSASASLSSSTELTKKQRQNQKKKEAEKAAKAALQSELQGAKAQHDRELLKIRMAEQAKERERAKGKVVGGGMQARVDEGGRRFVVLRVAGDSDA</sequence>
<dbReference type="AlphaFoldDB" id="A0A8H6M8A7"/>
<reference evidence="3 4" key="1">
    <citation type="submission" date="2020-07" db="EMBL/GenBank/DDBJ databases">
        <title>Comparative genomics of pyrophilous fungi reveals a link between fire events and developmental genes.</title>
        <authorList>
            <consortium name="DOE Joint Genome Institute"/>
            <person name="Steindorff A.S."/>
            <person name="Carver A."/>
            <person name="Calhoun S."/>
            <person name="Stillman K."/>
            <person name="Liu H."/>
            <person name="Lipzen A."/>
            <person name="Pangilinan J."/>
            <person name="Labutti K."/>
            <person name="Bruns T.D."/>
            <person name="Grigoriev I.V."/>
        </authorList>
    </citation>
    <scope>NUCLEOTIDE SEQUENCE [LARGE SCALE GENOMIC DNA]</scope>
    <source>
        <strain evidence="3 4">CBS 144469</strain>
    </source>
</reference>
<feature type="transmembrane region" description="Helical" evidence="2">
    <location>
        <begin position="12"/>
        <end position="29"/>
    </location>
</feature>
<dbReference type="EMBL" id="JACGCI010000015">
    <property type="protein sequence ID" value="KAF6759558.1"/>
    <property type="molecule type" value="Genomic_DNA"/>
</dbReference>
<comment type="caution">
    <text evidence="3">The sequence shown here is derived from an EMBL/GenBank/DDBJ whole genome shotgun (WGS) entry which is preliminary data.</text>
</comment>
<feature type="compositionally biased region" description="Low complexity" evidence="1">
    <location>
        <begin position="120"/>
        <end position="130"/>
    </location>
</feature>
<evidence type="ECO:0000313" key="3">
    <source>
        <dbReference type="EMBL" id="KAF6759558.1"/>
    </source>
</evidence>
<feature type="compositionally biased region" description="Low complexity" evidence="1">
    <location>
        <begin position="68"/>
        <end position="106"/>
    </location>
</feature>
<evidence type="ECO:0000256" key="1">
    <source>
        <dbReference type="SAM" id="MobiDB-lite"/>
    </source>
</evidence>
<name>A0A8H6M8A7_9AGAR</name>
<feature type="compositionally biased region" description="Low complexity" evidence="1">
    <location>
        <begin position="223"/>
        <end position="258"/>
    </location>
</feature>
<keyword evidence="2" id="KW-0812">Transmembrane</keyword>
<feature type="compositionally biased region" description="Basic and acidic residues" evidence="1">
    <location>
        <begin position="183"/>
        <end position="193"/>
    </location>
</feature>
<feature type="compositionally biased region" description="Low complexity" evidence="1">
    <location>
        <begin position="376"/>
        <end position="395"/>
    </location>
</feature>
<evidence type="ECO:0000256" key="2">
    <source>
        <dbReference type="SAM" id="Phobius"/>
    </source>
</evidence>
<dbReference type="Proteomes" id="UP000521943">
    <property type="component" value="Unassembled WGS sequence"/>
</dbReference>
<protein>
    <submittedName>
        <fullName evidence="3">Uncharacterized protein</fullName>
    </submittedName>
</protein>
<gene>
    <name evidence="3" type="ORF">DFP72DRAFT_1043187</name>
</gene>
<organism evidence="3 4">
    <name type="scientific">Ephemerocybe angulata</name>
    <dbReference type="NCBI Taxonomy" id="980116"/>
    <lineage>
        <taxon>Eukaryota</taxon>
        <taxon>Fungi</taxon>
        <taxon>Dikarya</taxon>
        <taxon>Basidiomycota</taxon>
        <taxon>Agaricomycotina</taxon>
        <taxon>Agaricomycetes</taxon>
        <taxon>Agaricomycetidae</taxon>
        <taxon>Agaricales</taxon>
        <taxon>Agaricineae</taxon>
        <taxon>Psathyrellaceae</taxon>
        <taxon>Ephemerocybe</taxon>
    </lineage>
</organism>
<keyword evidence="2" id="KW-1133">Transmembrane helix</keyword>
<keyword evidence="2" id="KW-0472">Membrane</keyword>
<evidence type="ECO:0000313" key="4">
    <source>
        <dbReference type="Proteomes" id="UP000521943"/>
    </source>
</evidence>
<dbReference type="OrthoDB" id="2564465at2759"/>
<feature type="compositionally biased region" description="Basic and acidic residues" evidence="1">
    <location>
        <begin position="269"/>
        <end position="281"/>
    </location>
</feature>
<proteinExistence type="predicted"/>
<feature type="region of interest" description="Disordered" evidence="1">
    <location>
        <begin position="38"/>
        <end position="431"/>
    </location>
</feature>
<feature type="compositionally biased region" description="Basic residues" evidence="1">
    <location>
        <begin position="173"/>
        <end position="182"/>
    </location>
</feature>
<feature type="compositionally biased region" description="Low complexity" evidence="1">
    <location>
        <begin position="38"/>
        <end position="55"/>
    </location>
</feature>